<evidence type="ECO:0000313" key="2">
    <source>
        <dbReference type="Proteomes" id="UP000233769"/>
    </source>
</evidence>
<proteinExistence type="predicted"/>
<reference evidence="2" key="1">
    <citation type="submission" date="2017-10" db="EMBL/GenBank/DDBJ databases">
        <authorList>
            <person name="Regsiter A."/>
            <person name="William W."/>
        </authorList>
    </citation>
    <scope>NUCLEOTIDE SEQUENCE [LARGE SCALE GENOMIC DNA]</scope>
</reference>
<dbReference type="EMBL" id="LT962688">
    <property type="protein sequence ID" value="SOR32678.1"/>
    <property type="molecule type" value="Genomic_DNA"/>
</dbReference>
<dbReference type="AlphaFoldDB" id="A0A2N9AZF3"/>
<name>A0A2N9AZF3_METEX</name>
<organism evidence="1 2">
    <name type="scientific">Methylorubrum extorquens</name>
    <name type="common">Methylobacterium dichloromethanicum</name>
    <name type="synonym">Methylobacterium extorquens</name>
    <dbReference type="NCBI Taxonomy" id="408"/>
    <lineage>
        <taxon>Bacteria</taxon>
        <taxon>Pseudomonadati</taxon>
        <taxon>Pseudomonadota</taxon>
        <taxon>Alphaproteobacteria</taxon>
        <taxon>Hyphomicrobiales</taxon>
        <taxon>Methylobacteriaceae</taxon>
        <taxon>Methylorubrum</taxon>
    </lineage>
</organism>
<accession>A0A2N9AZF3</accession>
<protein>
    <submittedName>
        <fullName evidence="1">Uncharacterized protein</fullName>
    </submittedName>
</protein>
<sequence length="39" mass="4352">MWQAKQFVSLRSKVCAWAPDRSWTQAGTARLAGRTLSSV</sequence>
<dbReference type="Proteomes" id="UP000233769">
    <property type="component" value="Chromosome tk0001"/>
</dbReference>
<gene>
    <name evidence="1" type="ORF">TK0001_6119</name>
</gene>
<evidence type="ECO:0000313" key="1">
    <source>
        <dbReference type="EMBL" id="SOR32678.1"/>
    </source>
</evidence>